<dbReference type="AlphaFoldDB" id="A0A6J6Z2K5"/>
<gene>
    <name evidence="2" type="ORF">UFOPK3046_01380</name>
</gene>
<accession>A0A6J6Z2K5</accession>
<feature type="compositionally biased region" description="Low complexity" evidence="1">
    <location>
        <begin position="10"/>
        <end position="27"/>
    </location>
</feature>
<feature type="region of interest" description="Disordered" evidence="1">
    <location>
        <begin position="1"/>
        <end position="27"/>
    </location>
</feature>
<organism evidence="2">
    <name type="scientific">freshwater metagenome</name>
    <dbReference type="NCBI Taxonomy" id="449393"/>
    <lineage>
        <taxon>unclassified sequences</taxon>
        <taxon>metagenomes</taxon>
        <taxon>ecological metagenomes</taxon>
    </lineage>
</organism>
<sequence>MTRQSRKQSAQNSAAQNPAAQNPAAQNPAAPYAAGKLYLEFCGEDHTLSPGESLSFGRAADLVIDENPYMHRVVGRFVQRGNHWCIENHSRGITFTIRELAGLSSALVGPQSTAALLTGEFTCGFVSGPTRYELSGALEGFEWDTDLLGQAGALGTQTMDWGRVDLNEDQRLLLLAMCEQRLLNPQTEQTQPPSNRQGAARLGWSLTKFNRKLDHLCEKLHRAGIPNVHGGLGANAMDRRVHLMDHALQVELVSVNDLHLIDRQHPAA</sequence>
<reference evidence="2" key="1">
    <citation type="submission" date="2020-05" db="EMBL/GenBank/DDBJ databases">
        <authorList>
            <person name="Chiriac C."/>
            <person name="Salcher M."/>
            <person name="Ghai R."/>
            <person name="Kavagutti S V."/>
        </authorList>
    </citation>
    <scope>NUCLEOTIDE SEQUENCE</scope>
</reference>
<name>A0A6J6Z2K5_9ZZZZ</name>
<evidence type="ECO:0000256" key="1">
    <source>
        <dbReference type="SAM" id="MobiDB-lite"/>
    </source>
</evidence>
<evidence type="ECO:0000313" key="2">
    <source>
        <dbReference type="EMBL" id="CAB4814824.1"/>
    </source>
</evidence>
<protein>
    <submittedName>
        <fullName evidence="2">Unannotated protein</fullName>
    </submittedName>
</protein>
<dbReference type="EMBL" id="CAFAAQ010000141">
    <property type="protein sequence ID" value="CAB4814824.1"/>
    <property type="molecule type" value="Genomic_DNA"/>
</dbReference>
<proteinExistence type="predicted"/>